<feature type="domain" description="ACT" evidence="1">
    <location>
        <begin position="3"/>
        <end position="77"/>
    </location>
</feature>
<dbReference type="InterPro" id="IPR045865">
    <property type="entry name" value="ACT-like_dom_sf"/>
</dbReference>
<name>A0A3B0TAU4_9ZZZZ</name>
<dbReference type="InterPro" id="IPR002912">
    <property type="entry name" value="ACT_dom"/>
</dbReference>
<dbReference type="EMBL" id="UOEI01000446">
    <property type="protein sequence ID" value="VAW05944.1"/>
    <property type="molecule type" value="Genomic_DNA"/>
</dbReference>
<dbReference type="Pfam" id="PF01842">
    <property type="entry name" value="ACT"/>
    <property type="match status" value="1"/>
</dbReference>
<dbReference type="PANTHER" id="PTHR40099">
    <property type="entry name" value="ACETOLACTATE SYNTHASE, SMALL SUBUNIT"/>
    <property type="match status" value="1"/>
</dbReference>
<gene>
    <name evidence="2" type="ORF">MNBD_ACTINO01-2293</name>
</gene>
<organism evidence="2">
    <name type="scientific">hydrothermal vent metagenome</name>
    <dbReference type="NCBI Taxonomy" id="652676"/>
    <lineage>
        <taxon>unclassified sequences</taxon>
        <taxon>metagenomes</taxon>
        <taxon>ecological metagenomes</taxon>
    </lineage>
</organism>
<dbReference type="PROSITE" id="PS51671">
    <property type="entry name" value="ACT"/>
    <property type="match status" value="1"/>
</dbReference>
<sequence>MTEFSVRLANRPGQLAKLTRLLADAGVEIEALATVADNDQSYVHIVVNNAPRVRRVLMSADLEFSERAVLDIFLARGTDSLAHMAEGLAQSNVNIESMYLLHSSAEGFHLAVTVSDEDAALRALSS</sequence>
<dbReference type="AlphaFoldDB" id="A0A3B0TAU4"/>
<dbReference type="Gene3D" id="3.30.2130.10">
    <property type="entry name" value="VC0802-like"/>
    <property type="match status" value="1"/>
</dbReference>
<evidence type="ECO:0000313" key="2">
    <source>
        <dbReference type="EMBL" id="VAW05944.1"/>
    </source>
</evidence>
<dbReference type="SUPFAM" id="SSF55021">
    <property type="entry name" value="ACT-like"/>
    <property type="match status" value="1"/>
</dbReference>
<evidence type="ECO:0000259" key="1">
    <source>
        <dbReference type="PROSITE" id="PS51671"/>
    </source>
</evidence>
<reference evidence="2" key="1">
    <citation type="submission" date="2018-06" db="EMBL/GenBank/DDBJ databases">
        <authorList>
            <person name="Zhirakovskaya E."/>
        </authorList>
    </citation>
    <scope>NUCLEOTIDE SEQUENCE</scope>
</reference>
<dbReference type="PANTHER" id="PTHR40099:SF1">
    <property type="entry name" value="ACETOLACTATE SYNTHASE, SMALL SUBUNIT"/>
    <property type="match status" value="1"/>
</dbReference>
<protein>
    <recommendedName>
        <fullName evidence="1">ACT domain-containing protein</fullName>
    </recommendedName>
</protein>
<accession>A0A3B0TAU4</accession>
<proteinExistence type="predicted"/>